<gene>
    <name evidence="1" type="primary">m641L</name>
    <name evidence="1" type="ORF">MT325_m641L</name>
</gene>
<protein>
    <submittedName>
        <fullName evidence="1">Uncharacterized protein m641L</fullName>
    </submittedName>
</protein>
<reference evidence="1 2" key="1">
    <citation type="journal article" date="2007" name="Virology">
        <title>Sequence and annotation of the 314-kb MT325 and the 321-kb FR483 viruses that infect Chlorella Pbi.</title>
        <authorList>
            <person name="Fitzgerald L.A."/>
            <person name="Graves M.V."/>
            <person name="Li X."/>
            <person name="Feldblyum T."/>
            <person name="Hartigan J."/>
            <person name="Van Etten J.L."/>
        </authorList>
    </citation>
    <scope>NUCLEOTIDE SEQUENCE [LARGE SCALE GENOMIC DNA]</scope>
    <source>
        <strain evidence="1 2">MT325</strain>
    </source>
</reference>
<evidence type="ECO:0000313" key="2">
    <source>
        <dbReference type="Proteomes" id="UP000246715"/>
    </source>
</evidence>
<evidence type="ECO:0000313" key="1">
    <source>
        <dbReference type="EMBL" id="ABT14195.1"/>
    </source>
</evidence>
<sequence>MRKPVTPYSRGFNCFPLWEVQFAGQVPPHYLGNRVTVDKNGSWGELFDTGNCFWSCWFVPRRYWGSHI</sequence>
<dbReference type="EMBL" id="DQ491001">
    <property type="protein sequence ID" value="ABT14195.1"/>
    <property type="molecule type" value="Genomic_DNA"/>
</dbReference>
<proteinExistence type="predicted"/>
<dbReference type="Proteomes" id="UP000246715">
    <property type="component" value="Segment"/>
</dbReference>
<organismHost>
    <name type="scientific">Paramecium bursaria</name>
    <dbReference type="NCBI Taxonomy" id="74790"/>
</organismHost>
<name>A7IV21_PBCVM</name>
<organism evidence="1 2">
    <name type="scientific">Paramecium bursaria Chlorella virus MT325</name>
    <name type="common">PBCV-MT325</name>
    <dbReference type="NCBI Taxonomy" id="346932"/>
    <lineage>
        <taxon>Viruses</taxon>
        <taxon>Varidnaviria</taxon>
        <taxon>Bamfordvirae</taxon>
        <taxon>Nucleocytoviricota</taxon>
        <taxon>Megaviricetes</taxon>
        <taxon>Algavirales</taxon>
        <taxon>Phycodnaviridae</taxon>
        <taxon>Chlorovirus</taxon>
        <taxon>Chlorovirus conductrix</taxon>
        <taxon>Paramecium bursaria Chlorella virus A1</taxon>
    </lineage>
</organism>
<accession>A7IV21</accession>